<feature type="region of interest" description="Disordered" evidence="1">
    <location>
        <begin position="1"/>
        <end position="37"/>
    </location>
</feature>
<comment type="caution">
    <text evidence="2">The sequence shown here is derived from an EMBL/GenBank/DDBJ whole genome shotgun (WGS) entry which is preliminary data.</text>
</comment>
<evidence type="ECO:0000313" key="2">
    <source>
        <dbReference type="EMBL" id="MCE3050723.1"/>
    </source>
</evidence>
<reference evidence="2 3" key="1">
    <citation type="journal article" date="2021" name="BMC Genomics">
        <title>Datura genome reveals duplications of psychoactive alkaloid biosynthetic genes and high mutation rate following tissue culture.</title>
        <authorList>
            <person name="Rajewski A."/>
            <person name="Carter-House D."/>
            <person name="Stajich J."/>
            <person name="Litt A."/>
        </authorList>
    </citation>
    <scope>NUCLEOTIDE SEQUENCE [LARGE SCALE GENOMIC DNA]</scope>
    <source>
        <strain evidence="2">AR-01</strain>
    </source>
</reference>
<sequence length="166" mass="18389">MAQETRKMTGNSQREKKTTTDLVKADTPRMVGQRSNGIVITGAKETSRDKHKIVSIPRSSSRCTVKQVESMESVKSIWAEVVAASAGKEQIDLVGSGGRKSWADRVEEKVGIPKLRSSVWDSFDITKVSNAVEGKEGRFRETLLGKRVDYSERSVIIVDPSLSLHR</sequence>
<evidence type="ECO:0000256" key="1">
    <source>
        <dbReference type="SAM" id="MobiDB-lite"/>
    </source>
</evidence>
<accession>A0ABS8WIS9</accession>
<gene>
    <name evidence="2" type="primary">RPOC1_8</name>
    <name evidence="2" type="ORF">HAX54_047957</name>
</gene>
<dbReference type="Gene3D" id="2.40.40.20">
    <property type="match status" value="1"/>
</dbReference>
<name>A0ABS8WIS9_DATST</name>
<dbReference type="SUPFAM" id="SSF64484">
    <property type="entry name" value="beta and beta-prime subunits of DNA dependent RNA-polymerase"/>
    <property type="match status" value="1"/>
</dbReference>
<feature type="compositionally biased region" description="Basic and acidic residues" evidence="1">
    <location>
        <begin position="1"/>
        <end position="27"/>
    </location>
</feature>
<evidence type="ECO:0000313" key="3">
    <source>
        <dbReference type="Proteomes" id="UP000823775"/>
    </source>
</evidence>
<keyword evidence="3" id="KW-1185">Reference proteome</keyword>
<dbReference type="Proteomes" id="UP000823775">
    <property type="component" value="Unassembled WGS sequence"/>
</dbReference>
<proteinExistence type="predicted"/>
<protein>
    <submittedName>
        <fullName evidence="2">Rpoc1p</fullName>
    </submittedName>
</protein>
<organism evidence="2 3">
    <name type="scientific">Datura stramonium</name>
    <name type="common">Jimsonweed</name>
    <name type="synonym">Common thornapple</name>
    <dbReference type="NCBI Taxonomy" id="4076"/>
    <lineage>
        <taxon>Eukaryota</taxon>
        <taxon>Viridiplantae</taxon>
        <taxon>Streptophyta</taxon>
        <taxon>Embryophyta</taxon>
        <taxon>Tracheophyta</taxon>
        <taxon>Spermatophyta</taxon>
        <taxon>Magnoliopsida</taxon>
        <taxon>eudicotyledons</taxon>
        <taxon>Gunneridae</taxon>
        <taxon>Pentapetalae</taxon>
        <taxon>asterids</taxon>
        <taxon>lamiids</taxon>
        <taxon>Solanales</taxon>
        <taxon>Solanaceae</taxon>
        <taxon>Solanoideae</taxon>
        <taxon>Datureae</taxon>
        <taxon>Datura</taxon>
    </lineage>
</organism>
<dbReference type="EMBL" id="JACEIK010007863">
    <property type="protein sequence ID" value="MCE3050723.1"/>
    <property type="molecule type" value="Genomic_DNA"/>
</dbReference>